<dbReference type="InterPro" id="IPR051540">
    <property type="entry name" value="S-2-haloacid_dehalogenase"/>
</dbReference>
<dbReference type="SUPFAM" id="SSF56784">
    <property type="entry name" value="HAD-like"/>
    <property type="match status" value="1"/>
</dbReference>
<accession>A0A6J7JZ55</accession>
<organism evidence="2">
    <name type="scientific">freshwater metagenome</name>
    <dbReference type="NCBI Taxonomy" id="449393"/>
    <lineage>
        <taxon>unclassified sequences</taxon>
        <taxon>metagenomes</taxon>
        <taxon>ecological metagenomes</taxon>
    </lineage>
</organism>
<dbReference type="Pfam" id="PF00702">
    <property type="entry name" value="Hydrolase"/>
    <property type="match status" value="1"/>
</dbReference>
<reference evidence="2" key="1">
    <citation type="submission" date="2020-05" db="EMBL/GenBank/DDBJ databases">
        <authorList>
            <person name="Chiriac C."/>
            <person name="Salcher M."/>
            <person name="Ghai R."/>
            <person name="Kavagutti S V."/>
        </authorList>
    </citation>
    <scope>NUCLEOTIDE SEQUENCE</scope>
</reference>
<sequence>MSARPPIEAVIFDWGGTLTPWHVIDPLDPWRAYAAVVAPDDPDDPGSCERLAQRLHLAEDARWIRQRTTAGAEGTGRLDEVFLESGIDIGTALHGAGLASYLAWWDPHTIADPDAIGLMEALRERGIRVGVLSNTLWPRWHHEAVFERDGLQELIDGAVYTSELPVGKPHVESFLAALASVHVADPARAVFVGDRPYEDVQGAHDAGMRAILLPHPHLRPDELVPVSVGADAVVARLGEVLDVVVSWGERLPS</sequence>
<dbReference type="SFLD" id="SFLDG01129">
    <property type="entry name" value="C1.5:_HAD__Beta-PGM__Phosphata"/>
    <property type="match status" value="1"/>
</dbReference>
<dbReference type="AlphaFoldDB" id="A0A6J7JZ55"/>
<dbReference type="InterPro" id="IPR006439">
    <property type="entry name" value="HAD-SF_hydro_IA"/>
</dbReference>
<dbReference type="PRINTS" id="PR00413">
    <property type="entry name" value="HADHALOGNASE"/>
</dbReference>
<keyword evidence="1" id="KW-0378">Hydrolase</keyword>
<proteinExistence type="predicted"/>
<dbReference type="Gene3D" id="3.40.50.1000">
    <property type="entry name" value="HAD superfamily/HAD-like"/>
    <property type="match status" value="1"/>
</dbReference>
<dbReference type="InterPro" id="IPR023214">
    <property type="entry name" value="HAD_sf"/>
</dbReference>
<dbReference type="PANTHER" id="PTHR43316">
    <property type="entry name" value="HYDROLASE, HALOACID DELAHOGENASE-RELATED"/>
    <property type="match status" value="1"/>
</dbReference>
<dbReference type="InterPro" id="IPR036412">
    <property type="entry name" value="HAD-like_sf"/>
</dbReference>
<dbReference type="GO" id="GO:0016787">
    <property type="term" value="F:hydrolase activity"/>
    <property type="evidence" value="ECO:0007669"/>
    <property type="project" value="UniProtKB-KW"/>
</dbReference>
<evidence type="ECO:0000313" key="2">
    <source>
        <dbReference type="EMBL" id="CAB4948970.1"/>
    </source>
</evidence>
<dbReference type="PANTHER" id="PTHR43316:SF3">
    <property type="entry name" value="HALOACID DEHALOGENASE, TYPE II (AFU_ORTHOLOGUE AFUA_2G07750)-RELATED"/>
    <property type="match status" value="1"/>
</dbReference>
<dbReference type="SFLD" id="SFLDS00003">
    <property type="entry name" value="Haloacid_Dehalogenase"/>
    <property type="match status" value="1"/>
</dbReference>
<protein>
    <submittedName>
        <fullName evidence="2">Unannotated protein</fullName>
    </submittedName>
</protein>
<dbReference type="EMBL" id="CAFBNF010000148">
    <property type="protein sequence ID" value="CAB4948970.1"/>
    <property type="molecule type" value="Genomic_DNA"/>
</dbReference>
<evidence type="ECO:0000256" key="1">
    <source>
        <dbReference type="ARBA" id="ARBA00022801"/>
    </source>
</evidence>
<gene>
    <name evidence="2" type="ORF">UFOPK3773_01291</name>
</gene>
<name>A0A6J7JZ55_9ZZZZ</name>